<feature type="transmembrane region" description="Helical" evidence="7">
    <location>
        <begin position="83"/>
        <end position="103"/>
    </location>
</feature>
<sequence length="141" mass="15759">MKRLTTSGYRALSHDLAALILRLGVGVLMIPTYGYGKWVNFAAKKNDFYDFLGLGGTISMGLAIFAELFCSILLILGLFTRLATIPLIITMLVVISVHDWQLFGKHELAPAFLTMHLAILLLGPGRYSLDAWITKRQAYRR</sequence>
<evidence type="ECO:0000256" key="5">
    <source>
        <dbReference type="ARBA" id="ARBA00022989"/>
    </source>
</evidence>
<feature type="transmembrane region" description="Helical" evidence="7">
    <location>
        <begin position="51"/>
        <end position="76"/>
    </location>
</feature>
<keyword evidence="3" id="KW-1003">Cell membrane</keyword>
<dbReference type="STRING" id="332977.SAMN05421740_102504"/>
<evidence type="ECO:0000256" key="7">
    <source>
        <dbReference type="SAM" id="Phobius"/>
    </source>
</evidence>
<comment type="similarity">
    <text evidence="2">Belongs to the DoxX family.</text>
</comment>
<evidence type="ECO:0000256" key="6">
    <source>
        <dbReference type="ARBA" id="ARBA00023136"/>
    </source>
</evidence>
<dbReference type="OrthoDB" id="9813193at2"/>
<protein>
    <submittedName>
        <fullName evidence="8">Putative oxidoreductase</fullName>
    </submittedName>
</protein>
<evidence type="ECO:0000256" key="3">
    <source>
        <dbReference type="ARBA" id="ARBA00022475"/>
    </source>
</evidence>
<evidence type="ECO:0000313" key="9">
    <source>
        <dbReference type="Proteomes" id="UP000198916"/>
    </source>
</evidence>
<dbReference type="Proteomes" id="UP000198916">
    <property type="component" value="Unassembled WGS sequence"/>
</dbReference>
<keyword evidence="5 7" id="KW-1133">Transmembrane helix</keyword>
<gene>
    <name evidence="8" type="ORF">SAMN05421740_102504</name>
</gene>
<keyword evidence="6 7" id="KW-0472">Membrane</keyword>
<keyword evidence="4 7" id="KW-0812">Transmembrane</keyword>
<dbReference type="InterPro" id="IPR051907">
    <property type="entry name" value="DoxX-like_oxidoreductase"/>
</dbReference>
<feature type="transmembrane region" description="Helical" evidence="7">
    <location>
        <begin position="109"/>
        <end position="129"/>
    </location>
</feature>
<evidence type="ECO:0000256" key="4">
    <source>
        <dbReference type="ARBA" id="ARBA00022692"/>
    </source>
</evidence>
<comment type="subcellular location">
    <subcellularLocation>
        <location evidence="1">Cell membrane</location>
        <topology evidence="1">Multi-pass membrane protein</topology>
    </subcellularLocation>
</comment>
<feature type="transmembrane region" description="Helical" evidence="7">
    <location>
        <begin position="12"/>
        <end position="31"/>
    </location>
</feature>
<proteinExistence type="inferred from homology"/>
<keyword evidence="9" id="KW-1185">Reference proteome</keyword>
<reference evidence="9" key="1">
    <citation type="submission" date="2016-10" db="EMBL/GenBank/DDBJ databases">
        <authorList>
            <person name="Varghese N."/>
            <person name="Submissions S."/>
        </authorList>
    </citation>
    <scope>NUCLEOTIDE SEQUENCE [LARGE SCALE GENOMIC DNA]</scope>
    <source>
        <strain evidence="9">Jip14</strain>
    </source>
</reference>
<dbReference type="InterPro" id="IPR032808">
    <property type="entry name" value="DoxX"/>
</dbReference>
<dbReference type="PANTHER" id="PTHR33452:SF1">
    <property type="entry name" value="INNER MEMBRANE PROTEIN YPHA-RELATED"/>
    <property type="match status" value="1"/>
</dbReference>
<evidence type="ECO:0000313" key="8">
    <source>
        <dbReference type="EMBL" id="SEK71702.1"/>
    </source>
</evidence>
<accession>A0A1H7JBF9</accession>
<evidence type="ECO:0000256" key="1">
    <source>
        <dbReference type="ARBA" id="ARBA00004651"/>
    </source>
</evidence>
<name>A0A1H7JBF9_9SPHI</name>
<dbReference type="EMBL" id="FNZR01000002">
    <property type="protein sequence ID" value="SEK71702.1"/>
    <property type="molecule type" value="Genomic_DNA"/>
</dbReference>
<dbReference type="Pfam" id="PF07681">
    <property type="entry name" value="DoxX"/>
    <property type="match status" value="1"/>
</dbReference>
<dbReference type="GO" id="GO:0005886">
    <property type="term" value="C:plasma membrane"/>
    <property type="evidence" value="ECO:0007669"/>
    <property type="project" value="UniProtKB-SubCell"/>
</dbReference>
<dbReference type="AlphaFoldDB" id="A0A1H7JBF9"/>
<organism evidence="8 9">
    <name type="scientific">Parapedobacter koreensis</name>
    <dbReference type="NCBI Taxonomy" id="332977"/>
    <lineage>
        <taxon>Bacteria</taxon>
        <taxon>Pseudomonadati</taxon>
        <taxon>Bacteroidota</taxon>
        <taxon>Sphingobacteriia</taxon>
        <taxon>Sphingobacteriales</taxon>
        <taxon>Sphingobacteriaceae</taxon>
        <taxon>Parapedobacter</taxon>
    </lineage>
</organism>
<dbReference type="PANTHER" id="PTHR33452">
    <property type="entry name" value="OXIDOREDUCTASE CATD-RELATED"/>
    <property type="match status" value="1"/>
</dbReference>
<evidence type="ECO:0000256" key="2">
    <source>
        <dbReference type="ARBA" id="ARBA00006679"/>
    </source>
</evidence>